<dbReference type="Proteomes" id="UP000247569">
    <property type="component" value="Unassembled WGS sequence"/>
</dbReference>
<accession>A0A318K2V2</accession>
<feature type="compositionally biased region" description="Low complexity" evidence="1">
    <location>
        <begin position="293"/>
        <end position="305"/>
    </location>
</feature>
<proteinExistence type="predicted"/>
<keyword evidence="2" id="KW-1133">Transmembrane helix</keyword>
<comment type="caution">
    <text evidence="3">The sequence shown here is derived from an EMBL/GenBank/DDBJ whole genome shotgun (WGS) entry which is preliminary data.</text>
</comment>
<feature type="transmembrane region" description="Helical" evidence="2">
    <location>
        <begin position="105"/>
        <end position="125"/>
    </location>
</feature>
<keyword evidence="2" id="KW-0812">Transmembrane</keyword>
<feature type="transmembrane region" description="Helical" evidence="2">
    <location>
        <begin position="137"/>
        <end position="160"/>
    </location>
</feature>
<dbReference type="OrthoDB" id="4571029at2"/>
<dbReference type="EMBL" id="QJKF01000006">
    <property type="protein sequence ID" value="PXX63060.1"/>
    <property type="molecule type" value="Genomic_DNA"/>
</dbReference>
<reference evidence="3 4" key="1">
    <citation type="submission" date="2018-05" db="EMBL/GenBank/DDBJ databases">
        <title>Genomic Encyclopedia of Type Strains, Phase IV (KMG-IV): sequencing the most valuable type-strain genomes for metagenomic binning, comparative biology and taxonomic classification.</title>
        <authorList>
            <person name="Goeker M."/>
        </authorList>
    </citation>
    <scope>NUCLEOTIDE SEQUENCE [LARGE SCALE GENOMIC DNA]</scope>
    <source>
        <strain evidence="3 4">DSM 44704</strain>
    </source>
</reference>
<name>A0A318K2V2_9NOCA</name>
<evidence type="ECO:0000313" key="3">
    <source>
        <dbReference type="EMBL" id="PXX63060.1"/>
    </source>
</evidence>
<organism evidence="3 4">
    <name type="scientific">Nocardia tenerifensis</name>
    <dbReference type="NCBI Taxonomy" id="228006"/>
    <lineage>
        <taxon>Bacteria</taxon>
        <taxon>Bacillati</taxon>
        <taxon>Actinomycetota</taxon>
        <taxon>Actinomycetes</taxon>
        <taxon>Mycobacteriales</taxon>
        <taxon>Nocardiaceae</taxon>
        <taxon>Nocardia</taxon>
    </lineage>
</organism>
<feature type="compositionally biased region" description="Low complexity" evidence="1">
    <location>
        <begin position="210"/>
        <end position="224"/>
    </location>
</feature>
<feature type="compositionally biased region" description="Basic and acidic residues" evidence="1">
    <location>
        <begin position="327"/>
        <end position="338"/>
    </location>
</feature>
<feature type="transmembrane region" description="Helical" evidence="2">
    <location>
        <begin position="70"/>
        <end position="98"/>
    </location>
</feature>
<gene>
    <name evidence="3" type="ORF">DFR70_106114</name>
</gene>
<evidence type="ECO:0000256" key="2">
    <source>
        <dbReference type="SAM" id="Phobius"/>
    </source>
</evidence>
<feature type="region of interest" description="Disordered" evidence="1">
    <location>
        <begin position="190"/>
        <end position="338"/>
    </location>
</feature>
<keyword evidence="2" id="KW-0472">Membrane</keyword>
<dbReference type="RefSeq" id="WP_051186129.1">
    <property type="nucleotide sequence ID" value="NZ_QJKF01000006.1"/>
</dbReference>
<sequence>MNYPQYPGGYQPYPAYPAATQAPSGATAITAGVLACVGAVGELFGGLADLAIGIIGWEVFGLDGPLTSGWYHTFTIVLGVVGLVAAVLLGVGGVGLFSRKSFGRVLVAVGCAVVVVAGIVGLVLTQTMLDSYDSTSVISGGIGGLLGLIFPVATAILVLLPATSRWLAHTPAMVPPPYYANPGFPQGVPAWPGVDAQPPVSAQQAGFPTPQAGWGQPGAAGQPGPSWPPTFAPQGAWAPPAPDASVPGPSLTTQNAQPGAAAPGLLDGQPPTPAVWGAPSDAVAAPDNGAWSPAEPQAAGNAPAAIGRNDETVLRPPSSMPPALAKPGDETIRRQPES</sequence>
<evidence type="ECO:0000313" key="4">
    <source>
        <dbReference type="Proteomes" id="UP000247569"/>
    </source>
</evidence>
<dbReference type="AlphaFoldDB" id="A0A318K2V2"/>
<keyword evidence="4" id="KW-1185">Reference proteome</keyword>
<protein>
    <submittedName>
        <fullName evidence="3">Uncharacterized protein</fullName>
    </submittedName>
</protein>
<evidence type="ECO:0000256" key="1">
    <source>
        <dbReference type="SAM" id="MobiDB-lite"/>
    </source>
</evidence>